<evidence type="ECO:0000256" key="2">
    <source>
        <dbReference type="ARBA" id="ARBA00022475"/>
    </source>
</evidence>
<dbReference type="Proteomes" id="UP000557217">
    <property type="component" value="Unassembled WGS sequence"/>
</dbReference>
<feature type="transmembrane region" description="Helical" evidence="6">
    <location>
        <begin position="53"/>
        <end position="81"/>
    </location>
</feature>
<keyword evidence="4 6" id="KW-1133">Transmembrane helix</keyword>
<dbReference type="Pfam" id="PF02588">
    <property type="entry name" value="YitT_membrane"/>
    <property type="match status" value="1"/>
</dbReference>
<keyword evidence="2" id="KW-1003">Cell membrane</keyword>
<dbReference type="InterPro" id="IPR019264">
    <property type="entry name" value="DUF2179"/>
</dbReference>
<evidence type="ECO:0000256" key="6">
    <source>
        <dbReference type="SAM" id="Phobius"/>
    </source>
</evidence>
<evidence type="ECO:0000256" key="4">
    <source>
        <dbReference type="ARBA" id="ARBA00022989"/>
    </source>
</evidence>
<dbReference type="GO" id="GO:0005886">
    <property type="term" value="C:plasma membrane"/>
    <property type="evidence" value="ECO:0007669"/>
    <property type="project" value="UniProtKB-SubCell"/>
</dbReference>
<feature type="transmembrane region" description="Helical" evidence="6">
    <location>
        <begin position="163"/>
        <end position="193"/>
    </location>
</feature>
<dbReference type="PIRSF" id="PIRSF006483">
    <property type="entry name" value="Membrane_protein_YitT"/>
    <property type="match status" value="1"/>
</dbReference>
<dbReference type="EMBL" id="JACHGZ010000036">
    <property type="protein sequence ID" value="MBB5150075.1"/>
    <property type="molecule type" value="Genomic_DNA"/>
</dbReference>
<name>A0A840PNS1_URETH</name>
<dbReference type="Pfam" id="PF10035">
    <property type="entry name" value="DUF2179"/>
    <property type="match status" value="1"/>
</dbReference>
<evidence type="ECO:0000256" key="3">
    <source>
        <dbReference type="ARBA" id="ARBA00022692"/>
    </source>
</evidence>
<dbReference type="Gene3D" id="3.30.70.120">
    <property type="match status" value="1"/>
</dbReference>
<comment type="subcellular location">
    <subcellularLocation>
        <location evidence="1">Cell membrane</location>
        <topology evidence="1">Multi-pass membrane protein</topology>
    </subcellularLocation>
</comment>
<comment type="caution">
    <text evidence="8">The sequence shown here is derived from an EMBL/GenBank/DDBJ whole genome shotgun (WGS) entry which is preliminary data.</text>
</comment>
<keyword evidence="3 6" id="KW-0812">Transmembrane</keyword>
<evidence type="ECO:0000313" key="8">
    <source>
        <dbReference type="EMBL" id="MBB5150075.1"/>
    </source>
</evidence>
<keyword evidence="5 6" id="KW-0472">Membrane</keyword>
<feature type="transmembrane region" description="Helical" evidence="6">
    <location>
        <begin position="20"/>
        <end position="41"/>
    </location>
</feature>
<dbReference type="PANTHER" id="PTHR33545:SF2">
    <property type="entry name" value="UPF0750 MEMBRANE PROTEIN YDEO"/>
    <property type="match status" value="1"/>
</dbReference>
<evidence type="ECO:0000256" key="5">
    <source>
        <dbReference type="ARBA" id="ARBA00023136"/>
    </source>
</evidence>
<keyword evidence="9" id="KW-1185">Reference proteome</keyword>
<proteinExistence type="predicted"/>
<protein>
    <submittedName>
        <fullName evidence="8">Uncharacterized membrane-anchored protein YitT (DUF2179 family)</fullName>
    </submittedName>
</protein>
<feature type="transmembrane region" description="Helical" evidence="6">
    <location>
        <begin position="118"/>
        <end position="136"/>
    </location>
</feature>
<evidence type="ECO:0000313" key="9">
    <source>
        <dbReference type="Proteomes" id="UP000557217"/>
    </source>
</evidence>
<dbReference type="InterPro" id="IPR015867">
    <property type="entry name" value="N-reg_PII/ATP_PRibTrfase_C"/>
</dbReference>
<dbReference type="InterPro" id="IPR003740">
    <property type="entry name" value="YitT"/>
</dbReference>
<gene>
    <name evidence="8" type="ORF">HNR36_002474</name>
</gene>
<evidence type="ECO:0000256" key="1">
    <source>
        <dbReference type="ARBA" id="ARBA00004651"/>
    </source>
</evidence>
<dbReference type="CDD" id="cd16380">
    <property type="entry name" value="YitT_C"/>
    <property type="match status" value="1"/>
</dbReference>
<sequence length="294" mass="31687">MEPIHMHEESHEPTLLNRIVSITFIIIGAFIAAYGLEAVLIPNSVSDGGITGISIILSTLTPLPLGLFLAILNIPFIYLGYKLIGKTFAINSIIGIGTLSFATTIMHHIPTIINQDSLLVTISGGILLGIGMGLALRNGGALDGTDMLAVLISRKVPFSTGEIILVINVFIFIFVGFVFGVEGALSSAIAYYIASKVISIIENGLEDAKSVTIISKNSREIGEAIINRLGRSVTYLNGIGGYANEPVEIVYCVINRMEESKLRTIVRQKDPNAFITFNDIAEVRGGNFKKKNIH</sequence>
<dbReference type="InterPro" id="IPR051461">
    <property type="entry name" value="UPF0750_membrane"/>
</dbReference>
<dbReference type="PANTHER" id="PTHR33545">
    <property type="entry name" value="UPF0750 MEMBRANE PROTEIN YITT-RELATED"/>
    <property type="match status" value="1"/>
</dbReference>
<accession>A0A840PNS1</accession>
<dbReference type="AlphaFoldDB" id="A0A840PNS1"/>
<feature type="transmembrane region" description="Helical" evidence="6">
    <location>
        <begin position="87"/>
        <end position="106"/>
    </location>
</feature>
<reference evidence="8 9" key="1">
    <citation type="submission" date="2020-08" db="EMBL/GenBank/DDBJ databases">
        <title>Genomic Encyclopedia of Type Strains, Phase IV (KMG-IV): sequencing the most valuable type-strain genomes for metagenomic binning, comparative biology and taxonomic classification.</title>
        <authorList>
            <person name="Goeker M."/>
        </authorList>
    </citation>
    <scope>NUCLEOTIDE SEQUENCE [LARGE SCALE GENOMIC DNA]</scope>
    <source>
        <strain evidence="8 9">DSM 10633</strain>
    </source>
</reference>
<evidence type="ECO:0000259" key="7">
    <source>
        <dbReference type="Pfam" id="PF10035"/>
    </source>
</evidence>
<organism evidence="8 9">
    <name type="scientific">Ureibacillus thermosphaericus</name>
    <dbReference type="NCBI Taxonomy" id="51173"/>
    <lineage>
        <taxon>Bacteria</taxon>
        <taxon>Bacillati</taxon>
        <taxon>Bacillota</taxon>
        <taxon>Bacilli</taxon>
        <taxon>Bacillales</taxon>
        <taxon>Caryophanaceae</taxon>
        <taxon>Ureibacillus</taxon>
    </lineage>
</organism>
<feature type="domain" description="DUF2179" evidence="7">
    <location>
        <begin position="231"/>
        <end position="285"/>
    </location>
</feature>